<evidence type="ECO:0000256" key="9">
    <source>
        <dbReference type="SAM" id="Coils"/>
    </source>
</evidence>
<sequence>MGGDTFNLPVGPSDLCFDTSEFMKESFSADEFLHNYRNAASLEQMRDDLGMYLKVLRNSMIELINADYQDFVNLSAELVDLDKRIEDIRSPIVQLRSDILEVKSMLSGTMNEISECLEKKREIRMKQIASEEIRRLTEKIGKVKDQLSSANENQDSLLNLLERLSLDVVQLEFVVKLHEKHISESMKKDANEIKSLLLEKLKECFLHSIEHHDKKSIGRCLKIYLMLNEIRNAEVTYRQFVVIPKMSNIITESNLQNDPQGLVGIYAKIIEFLETKLSILLSITSSNPNFKDFDFLINSFWTEVEQRIELSMNSIFAPGNPDQFHKKFTSTLSFLDSIQKYAKDSSVIKDHAQYKSFMDKWNLSVYFLIRFQKIGALIETVCSKNLNELFISDQNNFKLEPFSCTINSITTSWSEDVYLPQLFNRFFKLTLQLISRLCTWIDQVLETDKFECDNVSQSTYLIMIYLDIVTLMKEFPKILETIVKKASKPFVAQRQLLENCFNESKKSLCTRLTQIELKVAQDLIANSAPYLKQVNDIPRLYRKTNREIPTKNCAYVDHTLAATKEFHEKYNKSIGMEKVSQFLINIFTELTDQYYNAITEVLTSVQKTEESLRRLKNLREKGGSGTAAATRQGMSDDDKIRLQLQVDVIYWTNEIETFGITKSQVKKLVELIKFVEDATKIHVADDK</sequence>
<comment type="similarity">
    <text evidence="2">Belongs to the COG2 family.</text>
</comment>
<evidence type="ECO:0000256" key="5">
    <source>
        <dbReference type="ARBA" id="ARBA00022927"/>
    </source>
</evidence>
<dbReference type="GO" id="GO:0015031">
    <property type="term" value="P:protein transport"/>
    <property type="evidence" value="ECO:0007669"/>
    <property type="project" value="UniProtKB-KW"/>
</dbReference>
<dbReference type="Pfam" id="PF06148">
    <property type="entry name" value="COG2_N"/>
    <property type="match status" value="1"/>
</dbReference>
<dbReference type="InterPro" id="IPR024602">
    <property type="entry name" value="COG_su2_N"/>
</dbReference>
<dbReference type="PANTHER" id="PTHR12961:SF0">
    <property type="entry name" value="CONSERVED OLIGOMERIC GOLGI COMPLEX SUBUNIT 2"/>
    <property type="match status" value="1"/>
</dbReference>
<evidence type="ECO:0000256" key="4">
    <source>
        <dbReference type="ARBA" id="ARBA00022448"/>
    </source>
</evidence>
<evidence type="ECO:0000256" key="6">
    <source>
        <dbReference type="ARBA" id="ARBA00023034"/>
    </source>
</evidence>
<evidence type="ECO:0000256" key="7">
    <source>
        <dbReference type="ARBA" id="ARBA00023136"/>
    </source>
</evidence>
<dbReference type="PANTHER" id="PTHR12961">
    <property type="entry name" value="CONSERVED OLIGOMERIC GOLGI COMPLEX COMPONENT 2"/>
    <property type="match status" value="1"/>
</dbReference>
<evidence type="ECO:0000313" key="13">
    <source>
        <dbReference type="EMBL" id="SSX29194.1"/>
    </source>
</evidence>
<feature type="domain" description="Conserved oligomeric Golgi complex subunit 2 N-terminal" evidence="10">
    <location>
        <begin position="15"/>
        <end position="89"/>
    </location>
</feature>
<dbReference type="GO" id="GO:0007030">
    <property type="term" value="P:Golgi organization"/>
    <property type="evidence" value="ECO:0007669"/>
    <property type="project" value="InterPro"/>
</dbReference>
<evidence type="ECO:0000256" key="2">
    <source>
        <dbReference type="ARBA" id="ARBA00007603"/>
    </source>
</evidence>
<organism evidence="12">
    <name type="scientific">Culicoides sonorensis</name>
    <name type="common">Biting midge</name>
    <dbReference type="NCBI Taxonomy" id="179676"/>
    <lineage>
        <taxon>Eukaryota</taxon>
        <taxon>Metazoa</taxon>
        <taxon>Ecdysozoa</taxon>
        <taxon>Arthropoda</taxon>
        <taxon>Hexapoda</taxon>
        <taxon>Insecta</taxon>
        <taxon>Pterygota</taxon>
        <taxon>Neoptera</taxon>
        <taxon>Endopterygota</taxon>
        <taxon>Diptera</taxon>
        <taxon>Nematocera</taxon>
        <taxon>Chironomoidea</taxon>
        <taxon>Ceratopogonidae</taxon>
        <taxon>Ceratopogoninae</taxon>
        <taxon>Culicoides</taxon>
        <taxon>Monoculicoides</taxon>
    </lineage>
</organism>
<dbReference type="InterPro" id="IPR009316">
    <property type="entry name" value="COG2"/>
</dbReference>
<proteinExistence type="inferred from homology"/>
<evidence type="ECO:0000259" key="11">
    <source>
        <dbReference type="Pfam" id="PF12022"/>
    </source>
</evidence>
<dbReference type="OMA" id="CWAEGVY"/>
<keyword evidence="6" id="KW-0333">Golgi apparatus</keyword>
<dbReference type="GO" id="GO:0017119">
    <property type="term" value="C:Golgi transport complex"/>
    <property type="evidence" value="ECO:0007669"/>
    <property type="project" value="TreeGrafter"/>
</dbReference>
<feature type="coiled-coil region" evidence="9">
    <location>
        <begin position="119"/>
        <end position="153"/>
    </location>
</feature>
<feature type="domain" description="COG complex component COG2 C-terminal" evidence="11">
    <location>
        <begin position="359"/>
        <end position="648"/>
    </location>
</feature>
<evidence type="ECO:0000256" key="8">
    <source>
        <dbReference type="ARBA" id="ARBA00031344"/>
    </source>
</evidence>
<evidence type="ECO:0000256" key="3">
    <source>
        <dbReference type="ARBA" id="ARBA00020977"/>
    </source>
</evidence>
<reference evidence="12" key="1">
    <citation type="submission" date="2018-04" db="EMBL/GenBank/DDBJ databases">
        <authorList>
            <person name="Go L.Y."/>
            <person name="Mitchell J.A."/>
        </authorList>
    </citation>
    <scope>NUCLEOTIDE SEQUENCE</scope>
    <source>
        <tissue evidence="12">Whole organism</tissue>
    </source>
</reference>
<keyword evidence="7" id="KW-0472">Membrane</keyword>
<reference evidence="13" key="2">
    <citation type="submission" date="2018-07" db="EMBL/GenBank/DDBJ databases">
        <authorList>
            <person name="Quirk P.G."/>
            <person name="Krulwich T.A."/>
        </authorList>
    </citation>
    <scope>NUCLEOTIDE SEQUENCE</scope>
</reference>
<dbReference type="VEuPathDB" id="VectorBase:CSON000957"/>
<comment type="subcellular location">
    <subcellularLocation>
        <location evidence="1">Golgi apparatus membrane</location>
        <topology evidence="1">Peripheral membrane protein</topology>
    </subcellularLocation>
</comment>
<evidence type="ECO:0000256" key="1">
    <source>
        <dbReference type="ARBA" id="ARBA00004395"/>
    </source>
</evidence>
<keyword evidence="9" id="KW-0175">Coiled coil</keyword>
<evidence type="ECO:0000313" key="12">
    <source>
        <dbReference type="EMBL" id="SSX09292.1"/>
    </source>
</evidence>
<dbReference type="AlphaFoldDB" id="A0A336KZD7"/>
<dbReference type="GO" id="GO:0000139">
    <property type="term" value="C:Golgi membrane"/>
    <property type="evidence" value="ECO:0007669"/>
    <property type="project" value="UniProtKB-SubCell"/>
</dbReference>
<protein>
    <recommendedName>
        <fullName evidence="3">Conserved oligomeric Golgi complex subunit 2</fullName>
    </recommendedName>
    <alternativeName>
        <fullName evidence="8">Component of oligomeric Golgi complex 2</fullName>
    </alternativeName>
</protein>
<accession>A0A336KZD7</accession>
<name>A0A336KZD7_CULSO</name>
<dbReference type="EMBL" id="UFQT01001157">
    <property type="protein sequence ID" value="SSX29194.1"/>
    <property type="molecule type" value="Genomic_DNA"/>
</dbReference>
<evidence type="ECO:0000259" key="10">
    <source>
        <dbReference type="Pfam" id="PF06148"/>
    </source>
</evidence>
<dbReference type="GO" id="GO:0006891">
    <property type="term" value="P:intra-Golgi vesicle-mediated transport"/>
    <property type="evidence" value="ECO:0007669"/>
    <property type="project" value="TreeGrafter"/>
</dbReference>
<keyword evidence="4" id="KW-0813">Transport</keyword>
<gene>
    <name evidence="12" type="primary">CSON000957</name>
</gene>
<dbReference type="Pfam" id="PF12022">
    <property type="entry name" value="COG2_C"/>
    <property type="match status" value="1"/>
</dbReference>
<dbReference type="InterPro" id="IPR024603">
    <property type="entry name" value="COG_complex_COG2_C"/>
</dbReference>
<keyword evidence="5" id="KW-0653">Protein transport</keyword>
<dbReference type="EMBL" id="UFQS01001157">
    <property type="protein sequence ID" value="SSX09292.1"/>
    <property type="molecule type" value="Genomic_DNA"/>
</dbReference>